<dbReference type="InterPro" id="IPR004089">
    <property type="entry name" value="MCPsignal_dom"/>
</dbReference>
<evidence type="ECO:0000313" key="14">
    <source>
        <dbReference type="EMBL" id="MDQ0226840.1"/>
    </source>
</evidence>
<evidence type="ECO:0000259" key="13">
    <source>
        <dbReference type="PROSITE" id="PS50885"/>
    </source>
</evidence>
<dbReference type="CDD" id="cd18773">
    <property type="entry name" value="PDC1_HK_sensor"/>
    <property type="match status" value="1"/>
</dbReference>
<evidence type="ECO:0000256" key="4">
    <source>
        <dbReference type="ARBA" id="ARBA00022500"/>
    </source>
</evidence>
<dbReference type="PANTHER" id="PTHR32089:SF114">
    <property type="entry name" value="METHYL-ACCEPTING CHEMOTAXIS PROTEIN MCPB"/>
    <property type="match status" value="1"/>
</dbReference>
<organism evidence="14 15">
    <name type="scientific">Metabacillus niabensis</name>
    <dbReference type="NCBI Taxonomy" id="324854"/>
    <lineage>
        <taxon>Bacteria</taxon>
        <taxon>Bacillati</taxon>
        <taxon>Bacillota</taxon>
        <taxon>Bacilli</taxon>
        <taxon>Bacillales</taxon>
        <taxon>Bacillaceae</taxon>
        <taxon>Metabacillus</taxon>
    </lineage>
</organism>
<protein>
    <submittedName>
        <fullName evidence="14">Methyl-accepting chemotaxis protein</fullName>
    </submittedName>
</protein>
<dbReference type="Proteomes" id="UP001232245">
    <property type="component" value="Unassembled WGS sequence"/>
</dbReference>
<comment type="subcellular location">
    <subcellularLocation>
        <location evidence="1">Cell membrane</location>
        <topology evidence="1">Multi-pass membrane protein</topology>
    </subcellularLocation>
</comment>
<dbReference type="SMART" id="SM00304">
    <property type="entry name" value="HAMP"/>
    <property type="match status" value="1"/>
</dbReference>
<dbReference type="Gene3D" id="3.30.450.20">
    <property type="entry name" value="PAS domain"/>
    <property type="match status" value="1"/>
</dbReference>
<dbReference type="Pfam" id="PF02743">
    <property type="entry name" value="dCache_1"/>
    <property type="match status" value="1"/>
</dbReference>
<name>A0ABT9Z3K8_9BACI</name>
<comment type="similarity">
    <text evidence="9">Belongs to the methyl-accepting chemotaxis (MCP) protein family.</text>
</comment>
<keyword evidence="4" id="KW-0145">Chemotaxis</keyword>
<dbReference type="InterPro" id="IPR003660">
    <property type="entry name" value="HAMP_dom"/>
</dbReference>
<dbReference type="PROSITE" id="PS50111">
    <property type="entry name" value="CHEMOTAXIS_TRANSDUC_2"/>
    <property type="match status" value="1"/>
</dbReference>
<feature type="transmembrane region" description="Helical" evidence="11">
    <location>
        <begin position="290"/>
        <end position="313"/>
    </location>
</feature>
<dbReference type="PANTHER" id="PTHR32089">
    <property type="entry name" value="METHYL-ACCEPTING CHEMOTAXIS PROTEIN MCPB"/>
    <property type="match status" value="1"/>
</dbReference>
<evidence type="ECO:0000259" key="12">
    <source>
        <dbReference type="PROSITE" id="PS50111"/>
    </source>
</evidence>
<comment type="caution">
    <text evidence="14">The sequence shown here is derived from an EMBL/GenBank/DDBJ whole genome shotgun (WGS) entry which is preliminary data.</text>
</comment>
<keyword evidence="6 11" id="KW-1133">Transmembrane helix</keyword>
<evidence type="ECO:0000256" key="11">
    <source>
        <dbReference type="SAM" id="Phobius"/>
    </source>
</evidence>
<evidence type="ECO:0000256" key="3">
    <source>
        <dbReference type="ARBA" id="ARBA00022481"/>
    </source>
</evidence>
<evidence type="ECO:0000256" key="8">
    <source>
        <dbReference type="ARBA" id="ARBA00023224"/>
    </source>
</evidence>
<dbReference type="CDD" id="cd12912">
    <property type="entry name" value="PDC2_MCP_like"/>
    <property type="match status" value="1"/>
</dbReference>
<feature type="transmembrane region" description="Helical" evidence="11">
    <location>
        <begin position="20"/>
        <end position="39"/>
    </location>
</feature>
<accession>A0ABT9Z3K8</accession>
<dbReference type="Pfam" id="PF00672">
    <property type="entry name" value="HAMP"/>
    <property type="match status" value="1"/>
</dbReference>
<dbReference type="CDD" id="cd11386">
    <property type="entry name" value="MCP_signal"/>
    <property type="match status" value="1"/>
</dbReference>
<keyword evidence="2" id="KW-1003">Cell membrane</keyword>
<keyword evidence="8 10" id="KW-0807">Transducer</keyword>
<dbReference type="Gene3D" id="1.10.8.500">
    <property type="entry name" value="HAMP domain in histidine kinase"/>
    <property type="match status" value="1"/>
</dbReference>
<dbReference type="CDD" id="cd06225">
    <property type="entry name" value="HAMP"/>
    <property type="match status" value="1"/>
</dbReference>
<dbReference type="Gene3D" id="1.10.287.950">
    <property type="entry name" value="Methyl-accepting chemotaxis protein"/>
    <property type="match status" value="1"/>
</dbReference>
<reference evidence="14 15" key="1">
    <citation type="submission" date="2023-07" db="EMBL/GenBank/DDBJ databases">
        <title>Genomic Encyclopedia of Type Strains, Phase IV (KMG-IV): sequencing the most valuable type-strain genomes for metagenomic binning, comparative biology and taxonomic classification.</title>
        <authorList>
            <person name="Goeker M."/>
        </authorList>
    </citation>
    <scope>NUCLEOTIDE SEQUENCE [LARGE SCALE GENOMIC DNA]</scope>
    <source>
        <strain evidence="14 15">DSM 17723</strain>
    </source>
</reference>
<evidence type="ECO:0000313" key="15">
    <source>
        <dbReference type="Proteomes" id="UP001232245"/>
    </source>
</evidence>
<feature type="domain" description="HAMP" evidence="13">
    <location>
        <begin position="314"/>
        <end position="366"/>
    </location>
</feature>
<evidence type="ECO:0000256" key="10">
    <source>
        <dbReference type="PROSITE-ProRule" id="PRU00284"/>
    </source>
</evidence>
<dbReference type="InterPro" id="IPR033479">
    <property type="entry name" value="dCache_1"/>
</dbReference>
<keyword evidence="15" id="KW-1185">Reference proteome</keyword>
<dbReference type="SUPFAM" id="SSF103190">
    <property type="entry name" value="Sensory domain-like"/>
    <property type="match status" value="1"/>
</dbReference>
<evidence type="ECO:0000256" key="6">
    <source>
        <dbReference type="ARBA" id="ARBA00022989"/>
    </source>
</evidence>
<dbReference type="EMBL" id="JAUSTZ010000006">
    <property type="protein sequence ID" value="MDQ0226840.1"/>
    <property type="molecule type" value="Genomic_DNA"/>
</dbReference>
<proteinExistence type="inferred from homology"/>
<feature type="domain" description="Methyl-accepting transducer" evidence="12">
    <location>
        <begin position="385"/>
        <end position="621"/>
    </location>
</feature>
<dbReference type="SUPFAM" id="SSF58104">
    <property type="entry name" value="Methyl-accepting chemotaxis protein (MCP) signaling domain"/>
    <property type="match status" value="1"/>
</dbReference>
<sequence>MKTRLKKKVNFTWTINKRLWVSFLLILIIPAIVIGTFSFERASQKVEDQMMKSATSNVDLLNNVINQFIEPKMRDVELLSTVINSEAISVKENSNIGVSSEVSKELDRFKEVHPELELVFVGTEKGVYINSPSSMKNPDDYDPRVRDWYKLAMDNKGKVVISAPYTSNATGNLVITIAKTTNDGQGVVATNVNLNEIGKITSEIKVGTEGYVYILDSEHKFVYHPEQELGSEAPKNVQNDNLYKSDAGTFDYLHNGKDKKKMFFTTNELTGWKLAGTMYADEVDEEVKSILFTTIIVIIASVLVGAALVTFIIRSITRPLSALIKSADQIANGNLTEQIDVKGKDEIGKLGSSFNTMVNTLRSIIFSLKDSINQVASSAEQLTASAGQTAQATETVSSSAQEIASSSEHTTVKIEENSSALNEIQQAVSGIKDRTKKVAEVSRETSSEAEEGRQFVQSSLTQMQSINNSVNESNKVIASLSQRSKEISEILTVISGIAEQTNLLALNAAIEAARAGEHGKGFAVVADEVRKLAEQSQASTKLIHDLITSIQQDAEKSVNVMNEVTKNAEQGVQITNDTSQKFDGIMNSMKTISPQIEEITFTIQQISEKVNQASSSATEISNLAKVNAANSEEVAASTEEQLASMEEIDSSSKSLATLAEQLREMVEQFRV</sequence>
<dbReference type="RefSeq" id="WP_174879247.1">
    <property type="nucleotide sequence ID" value="NZ_CADEPK010000011.1"/>
</dbReference>
<gene>
    <name evidence="14" type="ORF">J2S02_003185</name>
</gene>
<dbReference type="InterPro" id="IPR029151">
    <property type="entry name" value="Sensor-like_sf"/>
</dbReference>
<evidence type="ECO:0000256" key="1">
    <source>
        <dbReference type="ARBA" id="ARBA00004651"/>
    </source>
</evidence>
<evidence type="ECO:0000256" key="2">
    <source>
        <dbReference type="ARBA" id="ARBA00022475"/>
    </source>
</evidence>
<dbReference type="Pfam" id="PF00015">
    <property type="entry name" value="MCPsignal"/>
    <property type="match status" value="1"/>
</dbReference>
<dbReference type="PROSITE" id="PS50885">
    <property type="entry name" value="HAMP"/>
    <property type="match status" value="1"/>
</dbReference>
<evidence type="ECO:0000256" key="5">
    <source>
        <dbReference type="ARBA" id="ARBA00022692"/>
    </source>
</evidence>
<keyword evidence="3" id="KW-0488">Methylation</keyword>
<dbReference type="SMART" id="SM00283">
    <property type="entry name" value="MA"/>
    <property type="match status" value="1"/>
</dbReference>
<evidence type="ECO:0000256" key="7">
    <source>
        <dbReference type="ARBA" id="ARBA00023136"/>
    </source>
</evidence>
<evidence type="ECO:0000256" key="9">
    <source>
        <dbReference type="ARBA" id="ARBA00029447"/>
    </source>
</evidence>
<keyword evidence="7 11" id="KW-0472">Membrane</keyword>
<keyword evidence="5 11" id="KW-0812">Transmembrane</keyword>